<organism evidence="3">
    <name type="scientific">marine sediment metagenome</name>
    <dbReference type="NCBI Taxonomy" id="412755"/>
    <lineage>
        <taxon>unclassified sequences</taxon>
        <taxon>metagenomes</taxon>
        <taxon>ecological metagenomes</taxon>
    </lineage>
</organism>
<comment type="caution">
    <text evidence="3">The sequence shown here is derived from an EMBL/GenBank/DDBJ whole genome shotgun (WGS) entry which is preliminary data.</text>
</comment>
<dbReference type="PANTHER" id="PTHR34404:SF2">
    <property type="entry name" value="CONSERVED SERINE RICH PROTEIN"/>
    <property type="match status" value="1"/>
</dbReference>
<sequence length="116" mass="12843">MYYDYECPECGVFEVRQGMHDERIKKCDTCGRKVVQLFSSPPIIFKGSGFYTTDNKKDSRVKGASGLLGQRASEIDTGNIDTFSHQRSDSKGRAKATPTRPGPKTMAKMAKDAEPS</sequence>
<feature type="domain" description="Putative regulatory protein FmdB zinc ribbon" evidence="2">
    <location>
        <begin position="1"/>
        <end position="39"/>
    </location>
</feature>
<reference evidence="3" key="1">
    <citation type="journal article" date="2015" name="Nature">
        <title>Complex archaea that bridge the gap between prokaryotes and eukaryotes.</title>
        <authorList>
            <person name="Spang A."/>
            <person name="Saw J.H."/>
            <person name="Jorgensen S.L."/>
            <person name="Zaremba-Niedzwiedzka K."/>
            <person name="Martijn J."/>
            <person name="Lind A.E."/>
            <person name="van Eijk R."/>
            <person name="Schleper C."/>
            <person name="Guy L."/>
            <person name="Ettema T.J."/>
        </authorList>
    </citation>
    <scope>NUCLEOTIDE SEQUENCE</scope>
</reference>
<dbReference type="InterPro" id="IPR013429">
    <property type="entry name" value="Regulatory_FmdB_Zinc_ribbon"/>
</dbReference>
<dbReference type="Pfam" id="PF09723">
    <property type="entry name" value="Zn_ribbon_8"/>
    <property type="match status" value="1"/>
</dbReference>
<dbReference type="SMART" id="SM00834">
    <property type="entry name" value="CxxC_CXXC_SSSS"/>
    <property type="match status" value="1"/>
</dbReference>
<protein>
    <recommendedName>
        <fullName evidence="2">Putative regulatory protein FmdB zinc ribbon domain-containing protein</fullName>
    </recommendedName>
</protein>
<name>A0A0F9LDM5_9ZZZZ</name>
<evidence type="ECO:0000313" key="3">
    <source>
        <dbReference type="EMBL" id="KKM85326.1"/>
    </source>
</evidence>
<feature type="region of interest" description="Disordered" evidence="1">
    <location>
        <begin position="77"/>
        <end position="116"/>
    </location>
</feature>
<dbReference type="NCBIfam" id="TIGR02605">
    <property type="entry name" value="CxxC_CxxC_SSSS"/>
    <property type="match status" value="1"/>
</dbReference>
<dbReference type="AlphaFoldDB" id="A0A0F9LDM5"/>
<gene>
    <name evidence="3" type="ORF">LCGC14_1290140</name>
</gene>
<proteinExistence type="predicted"/>
<evidence type="ECO:0000256" key="1">
    <source>
        <dbReference type="SAM" id="MobiDB-lite"/>
    </source>
</evidence>
<dbReference type="PANTHER" id="PTHR34404">
    <property type="entry name" value="REGULATORY PROTEIN, FMDB FAMILY"/>
    <property type="match status" value="1"/>
</dbReference>
<accession>A0A0F9LDM5</accession>
<evidence type="ECO:0000259" key="2">
    <source>
        <dbReference type="SMART" id="SM00834"/>
    </source>
</evidence>
<dbReference type="EMBL" id="LAZR01007429">
    <property type="protein sequence ID" value="KKM85326.1"/>
    <property type="molecule type" value="Genomic_DNA"/>
</dbReference>